<organism evidence="2 3">
    <name type="scientific">Priestia megaterium</name>
    <name type="common">Bacillus megaterium</name>
    <dbReference type="NCBI Taxonomy" id="1404"/>
    <lineage>
        <taxon>Bacteria</taxon>
        <taxon>Bacillati</taxon>
        <taxon>Bacillota</taxon>
        <taxon>Bacilli</taxon>
        <taxon>Bacillales</taxon>
        <taxon>Bacillaceae</taxon>
        <taxon>Priestia</taxon>
    </lineage>
</organism>
<evidence type="ECO:0000313" key="2">
    <source>
        <dbReference type="EMBL" id="QIZ06795.1"/>
    </source>
</evidence>
<keyword evidence="1" id="KW-1133">Transmembrane helix</keyword>
<proteinExistence type="predicted"/>
<keyword evidence="1" id="KW-0472">Membrane</keyword>
<protein>
    <submittedName>
        <fullName evidence="2">Uncharacterized protein</fullName>
    </submittedName>
</protein>
<reference evidence="2 3" key="1">
    <citation type="submission" date="2020-04" db="EMBL/GenBank/DDBJ databases">
        <title>Genome-Wide Identification of 5-Methylcytosine Sites in Bacterial Genomes By High-Throughput Sequencing of MspJI Restriction Fragments.</title>
        <authorList>
            <person name="Wu V."/>
        </authorList>
    </citation>
    <scope>NUCLEOTIDE SEQUENCE [LARGE SCALE GENOMIC DNA]</scope>
    <source>
        <strain evidence="2 3">S2</strain>
    </source>
</reference>
<accession>A0A6H1NZZ6</accession>
<name>A0A6H1NZZ6_PRIMG</name>
<dbReference type="AlphaFoldDB" id="A0A6H1NZZ6"/>
<evidence type="ECO:0000256" key="1">
    <source>
        <dbReference type="SAM" id="Phobius"/>
    </source>
</evidence>
<reference evidence="2 3" key="2">
    <citation type="submission" date="2020-04" db="EMBL/GenBank/DDBJ databases">
        <authorList>
            <person name="Fomenkov A."/>
            <person name="Anton B.P."/>
            <person name="Roberts R.J."/>
        </authorList>
    </citation>
    <scope>NUCLEOTIDE SEQUENCE [LARGE SCALE GENOMIC DNA]</scope>
    <source>
        <strain evidence="2 3">S2</strain>
    </source>
</reference>
<feature type="transmembrane region" description="Helical" evidence="1">
    <location>
        <begin position="6"/>
        <end position="27"/>
    </location>
</feature>
<gene>
    <name evidence="2" type="ORF">HFZ78_08790</name>
</gene>
<sequence length="48" mass="5497">MSAIWWVTTIGFVFFLGCIGGTFFHFVRSALNTEDSTRIDPLKIDKEE</sequence>
<keyword evidence="1" id="KW-0812">Transmembrane</keyword>
<dbReference type="Proteomes" id="UP000501868">
    <property type="component" value="Chromosome"/>
</dbReference>
<evidence type="ECO:0000313" key="3">
    <source>
        <dbReference type="Proteomes" id="UP000501868"/>
    </source>
</evidence>
<dbReference type="EMBL" id="CP051128">
    <property type="protein sequence ID" value="QIZ06795.1"/>
    <property type="molecule type" value="Genomic_DNA"/>
</dbReference>